<dbReference type="Gene3D" id="1.10.10.10">
    <property type="entry name" value="Winged helix-like DNA-binding domain superfamily/Winged helix DNA-binding domain"/>
    <property type="match status" value="1"/>
</dbReference>
<evidence type="ECO:0000313" key="4">
    <source>
        <dbReference type="Proteomes" id="UP001500740"/>
    </source>
</evidence>
<dbReference type="CDD" id="cd00090">
    <property type="entry name" value="HTH_ARSR"/>
    <property type="match status" value="1"/>
</dbReference>
<dbReference type="PROSITE" id="PS50995">
    <property type="entry name" value="HTH_MARR_2"/>
    <property type="match status" value="1"/>
</dbReference>
<dbReference type="SMART" id="SM00347">
    <property type="entry name" value="HTH_MARR"/>
    <property type="match status" value="1"/>
</dbReference>
<dbReference type="Proteomes" id="UP001500740">
    <property type="component" value="Unassembled WGS sequence"/>
</dbReference>
<dbReference type="InterPro" id="IPR039422">
    <property type="entry name" value="MarR/SlyA-like"/>
</dbReference>
<dbReference type="PRINTS" id="PR00598">
    <property type="entry name" value="HTHMARR"/>
</dbReference>
<comment type="caution">
    <text evidence="3">The sequence shown here is derived from an EMBL/GenBank/DDBJ whole genome shotgun (WGS) entry which is preliminary data.</text>
</comment>
<name>A0ABP3JSQ8_9BACI</name>
<dbReference type="InterPro" id="IPR036390">
    <property type="entry name" value="WH_DNA-bd_sf"/>
</dbReference>
<proteinExistence type="predicted"/>
<feature type="domain" description="HTH marR-type" evidence="2">
    <location>
        <begin position="1"/>
        <end position="134"/>
    </location>
</feature>
<dbReference type="PANTHER" id="PTHR33164:SF89">
    <property type="entry name" value="MARR FAMILY REGULATORY PROTEIN"/>
    <property type="match status" value="1"/>
</dbReference>
<accession>A0ABP3JSQ8</accession>
<gene>
    <name evidence="3" type="ORF">GCM10008935_13980</name>
</gene>
<evidence type="ECO:0000313" key="3">
    <source>
        <dbReference type="EMBL" id="GAA0459881.1"/>
    </source>
</evidence>
<dbReference type="InterPro" id="IPR011991">
    <property type="entry name" value="ArsR-like_HTH"/>
</dbReference>
<protein>
    <submittedName>
        <fullName evidence="3">MarR family transcriptional regulator</fullName>
    </submittedName>
</protein>
<dbReference type="SUPFAM" id="SSF46785">
    <property type="entry name" value="Winged helix' DNA-binding domain"/>
    <property type="match status" value="1"/>
</dbReference>
<sequence>MENENTAIEINKNWTDIYYLLHYRHLENLSHQAIRLLQHIKKRGNCSVSDLAELLGVTHNTASEHIKRLTSKGLVVKKRSSIDERRVVISLTDNGELELHKHTHLDESKLNKVLDNLSVEEKNQVEQAFSLLREEVVKCFS</sequence>
<organism evidence="3 4">
    <name type="scientific">Alkalibacillus silvisoli</name>
    <dbReference type="NCBI Taxonomy" id="392823"/>
    <lineage>
        <taxon>Bacteria</taxon>
        <taxon>Bacillati</taxon>
        <taxon>Bacillota</taxon>
        <taxon>Bacilli</taxon>
        <taxon>Bacillales</taxon>
        <taxon>Bacillaceae</taxon>
        <taxon>Alkalibacillus</taxon>
    </lineage>
</organism>
<evidence type="ECO:0000256" key="1">
    <source>
        <dbReference type="ARBA" id="ARBA00023125"/>
    </source>
</evidence>
<reference evidence="4" key="1">
    <citation type="journal article" date="2019" name="Int. J. Syst. Evol. Microbiol.">
        <title>The Global Catalogue of Microorganisms (GCM) 10K type strain sequencing project: providing services to taxonomists for standard genome sequencing and annotation.</title>
        <authorList>
            <consortium name="The Broad Institute Genomics Platform"/>
            <consortium name="The Broad Institute Genome Sequencing Center for Infectious Disease"/>
            <person name="Wu L."/>
            <person name="Ma J."/>
        </authorList>
    </citation>
    <scope>NUCLEOTIDE SEQUENCE [LARGE SCALE GENOMIC DNA]</scope>
    <source>
        <strain evidence="4">JCM 14193</strain>
    </source>
</reference>
<dbReference type="Pfam" id="PF12802">
    <property type="entry name" value="MarR_2"/>
    <property type="match status" value="1"/>
</dbReference>
<keyword evidence="1" id="KW-0238">DNA-binding</keyword>
<keyword evidence="4" id="KW-1185">Reference proteome</keyword>
<dbReference type="RefSeq" id="WP_343782697.1">
    <property type="nucleotide sequence ID" value="NZ_BAAACZ010000010.1"/>
</dbReference>
<dbReference type="EMBL" id="BAAACZ010000010">
    <property type="protein sequence ID" value="GAA0459881.1"/>
    <property type="molecule type" value="Genomic_DNA"/>
</dbReference>
<dbReference type="PANTHER" id="PTHR33164">
    <property type="entry name" value="TRANSCRIPTIONAL REGULATOR, MARR FAMILY"/>
    <property type="match status" value="1"/>
</dbReference>
<evidence type="ECO:0000259" key="2">
    <source>
        <dbReference type="PROSITE" id="PS50995"/>
    </source>
</evidence>
<dbReference type="InterPro" id="IPR000835">
    <property type="entry name" value="HTH_MarR-typ"/>
</dbReference>
<dbReference type="InterPro" id="IPR036388">
    <property type="entry name" value="WH-like_DNA-bd_sf"/>
</dbReference>